<accession>W7JN68</accession>
<feature type="coiled-coil region" evidence="1">
    <location>
        <begin position="67"/>
        <end position="94"/>
    </location>
</feature>
<dbReference type="AlphaFoldDB" id="W7JN68"/>
<keyword evidence="2" id="KW-0732">Signal</keyword>
<feature type="signal peptide" evidence="2">
    <location>
        <begin position="1"/>
        <end position="26"/>
    </location>
</feature>
<keyword evidence="4" id="KW-1185">Reference proteome</keyword>
<evidence type="ECO:0000313" key="3">
    <source>
        <dbReference type="EMBL" id="EWC86383.1"/>
    </source>
</evidence>
<evidence type="ECO:0000256" key="1">
    <source>
        <dbReference type="SAM" id="Coils"/>
    </source>
</evidence>
<dbReference type="Pfam" id="PF02009">
    <property type="entry name" value="RIFIN"/>
    <property type="match status" value="2"/>
</dbReference>
<dbReference type="Proteomes" id="UP000030673">
    <property type="component" value="Unassembled WGS sequence"/>
</dbReference>
<keyword evidence="1" id="KW-0175">Coiled coil</keyword>
<dbReference type="NCBIfam" id="TIGR01477">
    <property type="entry name" value="RIFIN"/>
    <property type="match status" value="1"/>
</dbReference>
<organism evidence="3 4">
    <name type="scientific">Plasmodium falciparum (isolate NF54)</name>
    <dbReference type="NCBI Taxonomy" id="5843"/>
    <lineage>
        <taxon>Eukaryota</taxon>
        <taxon>Sar</taxon>
        <taxon>Alveolata</taxon>
        <taxon>Apicomplexa</taxon>
        <taxon>Aconoidasida</taxon>
        <taxon>Haemosporida</taxon>
        <taxon>Plasmodiidae</taxon>
        <taxon>Plasmodium</taxon>
        <taxon>Plasmodium (Laverania)</taxon>
    </lineage>
</organism>
<evidence type="ECO:0000256" key="2">
    <source>
        <dbReference type="SAM" id="SignalP"/>
    </source>
</evidence>
<reference evidence="3 4" key="1">
    <citation type="submission" date="2013-02" db="EMBL/GenBank/DDBJ databases">
        <title>The Genome Sequence of Plasmodium falciparum NF54.</title>
        <authorList>
            <consortium name="The Broad Institute Genome Sequencing Platform"/>
            <consortium name="The Broad Institute Genome Sequencing Center for Infectious Disease"/>
            <person name="Neafsey D."/>
            <person name="Cheeseman I."/>
            <person name="Volkman S."/>
            <person name="Adams J."/>
            <person name="Walker B."/>
            <person name="Young S.K."/>
            <person name="Zeng Q."/>
            <person name="Gargeya S."/>
            <person name="Fitzgerald M."/>
            <person name="Haas B."/>
            <person name="Abouelleil A."/>
            <person name="Alvarado L."/>
            <person name="Arachchi H.M."/>
            <person name="Berlin A.M."/>
            <person name="Chapman S.B."/>
            <person name="Dewar J."/>
            <person name="Goldberg J."/>
            <person name="Griggs A."/>
            <person name="Gujja S."/>
            <person name="Hansen M."/>
            <person name="Howarth C."/>
            <person name="Imamovic A."/>
            <person name="Larimer J."/>
            <person name="McCowan C."/>
            <person name="Murphy C."/>
            <person name="Neiman D."/>
            <person name="Pearson M."/>
            <person name="Priest M."/>
            <person name="Roberts A."/>
            <person name="Saif S."/>
            <person name="Shea T."/>
            <person name="Sisk P."/>
            <person name="Sykes S."/>
            <person name="Wortman J."/>
            <person name="Nusbaum C."/>
            <person name="Birren B."/>
        </authorList>
    </citation>
    <scope>NUCLEOTIDE SEQUENCE [LARGE SCALE GENOMIC DNA]</scope>
    <source>
        <strain evidence="3 4">NF54</strain>
    </source>
</reference>
<dbReference type="EMBL" id="KE123874">
    <property type="protein sequence ID" value="EWC86383.1"/>
    <property type="molecule type" value="Genomic_DNA"/>
</dbReference>
<protein>
    <recommendedName>
        <fullName evidence="5">Rifin</fullName>
    </recommendedName>
</protein>
<gene>
    <name evidence="3" type="ORF">PFNF54_04822</name>
</gene>
<proteinExistence type="predicted"/>
<name>W7JN68_PLAFO</name>
<dbReference type="InterPro" id="IPR006373">
    <property type="entry name" value="VSA_Rifin"/>
</dbReference>
<evidence type="ECO:0008006" key="5">
    <source>
        <dbReference type="Google" id="ProtNLM"/>
    </source>
</evidence>
<evidence type="ECO:0000313" key="4">
    <source>
        <dbReference type="Proteomes" id="UP000030673"/>
    </source>
</evidence>
<feature type="chain" id="PRO_5004896633" description="Rifin" evidence="2">
    <location>
        <begin position="27"/>
        <end position="444"/>
    </location>
</feature>
<sequence length="444" mass="47689">MKLHYSKILLFLLPLNILLTLHQVHSKNKPYMTQRLTQTNRSLCESDTESSIYDNDEEINSVKEIFERQTSQRLREYDERLQDKRQKRKEQRDKNIQKIIHKDKMVKNLEEKIEKGCLMCGCGLGSVAGSVGLFGGIAVNVWKTGALKIAIDKAIAAGATKIAEAAESAGAAEIMKLIKSKYVLSTLGGKDLGTYFATTSYKDVASITQAVSNQYLQTCTDNSLGSLSFRLVDAKRDIPFCNSVWNQIQAVSTTKKGISFTDGIKTAVQNIASDANGVANAAAEIAEATEKAKAIKTSTDAIEAASTQLYGPIGGITPGWGLISGIVYTGWKAAALAAAKELAEKAGALAGEAARIPAAIDAVIEGIKSKFSIDTLGGEALKSVIDGTNYYDASYITTAIYNKFNVSSCLPSVPFLGGPPVPGAGANKPICSAPKLLWWLPIKH</sequence>
<dbReference type="OMA" id="NSVWNQI"/>